<dbReference type="NCBIfam" id="NF003792">
    <property type="entry name" value="PRK05380.1"/>
    <property type="match status" value="1"/>
</dbReference>
<dbReference type="Pfam" id="PF06418">
    <property type="entry name" value="CTP_synth_N"/>
    <property type="match status" value="1"/>
</dbReference>
<dbReference type="GO" id="GO:0046872">
    <property type="term" value="F:metal ion binding"/>
    <property type="evidence" value="ECO:0007669"/>
    <property type="project" value="UniProtKB-KW"/>
</dbReference>
<evidence type="ECO:0000313" key="12">
    <source>
        <dbReference type="EMBL" id="KAJ3615809.1"/>
    </source>
</evidence>
<keyword evidence="5" id="KW-0067">ATP-binding</keyword>
<dbReference type="InterPro" id="IPR017456">
    <property type="entry name" value="CTP_synthase_N"/>
</dbReference>
<name>A0AA38HIR8_9CUCU</name>
<evidence type="ECO:0000313" key="13">
    <source>
        <dbReference type="Proteomes" id="UP001168821"/>
    </source>
</evidence>
<dbReference type="GO" id="GO:0005524">
    <property type="term" value="F:ATP binding"/>
    <property type="evidence" value="ECO:0007669"/>
    <property type="project" value="UniProtKB-KW"/>
</dbReference>
<dbReference type="GO" id="GO:0019856">
    <property type="term" value="P:pyrimidine nucleobase biosynthetic process"/>
    <property type="evidence" value="ECO:0007669"/>
    <property type="project" value="TreeGrafter"/>
</dbReference>
<dbReference type="GO" id="GO:0006241">
    <property type="term" value="P:CTP biosynthetic process"/>
    <property type="evidence" value="ECO:0007669"/>
    <property type="project" value="TreeGrafter"/>
</dbReference>
<keyword evidence="6" id="KW-0460">Magnesium</keyword>
<evidence type="ECO:0000256" key="4">
    <source>
        <dbReference type="ARBA" id="ARBA00022741"/>
    </source>
</evidence>
<evidence type="ECO:0000256" key="9">
    <source>
        <dbReference type="ARBA" id="ARBA00047781"/>
    </source>
</evidence>
<dbReference type="GO" id="GO:0042802">
    <property type="term" value="F:identical protein binding"/>
    <property type="evidence" value="ECO:0007669"/>
    <property type="project" value="TreeGrafter"/>
</dbReference>
<dbReference type="AlphaFoldDB" id="A0AA38HIR8"/>
<proteinExistence type="predicted"/>
<evidence type="ECO:0000256" key="7">
    <source>
        <dbReference type="ARBA" id="ARBA00022962"/>
    </source>
</evidence>
<dbReference type="GO" id="GO:0005829">
    <property type="term" value="C:cytosol"/>
    <property type="evidence" value="ECO:0007669"/>
    <property type="project" value="TreeGrafter"/>
</dbReference>
<keyword evidence="3" id="KW-0479">Metal-binding</keyword>
<evidence type="ECO:0000256" key="1">
    <source>
        <dbReference type="ARBA" id="ARBA00012291"/>
    </source>
</evidence>
<dbReference type="EC" id="6.3.4.2" evidence="1"/>
<dbReference type="GO" id="GO:0003883">
    <property type="term" value="F:CTP synthase activity"/>
    <property type="evidence" value="ECO:0007669"/>
    <property type="project" value="UniProtKB-EC"/>
</dbReference>
<protein>
    <recommendedName>
        <fullName evidence="1">CTP synthase (glutamine hydrolyzing)</fullName>
        <ecNumber evidence="1">6.3.4.2</ecNumber>
    </recommendedName>
</protein>
<keyword evidence="7" id="KW-0315">Glutamine amidotransferase</keyword>
<dbReference type="Gene3D" id="3.40.50.300">
    <property type="entry name" value="P-loop containing nucleotide triphosphate hydrolases"/>
    <property type="match status" value="1"/>
</dbReference>
<organism evidence="12 13">
    <name type="scientific">Zophobas morio</name>
    <dbReference type="NCBI Taxonomy" id="2755281"/>
    <lineage>
        <taxon>Eukaryota</taxon>
        <taxon>Metazoa</taxon>
        <taxon>Ecdysozoa</taxon>
        <taxon>Arthropoda</taxon>
        <taxon>Hexapoda</taxon>
        <taxon>Insecta</taxon>
        <taxon>Pterygota</taxon>
        <taxon>Neoptera</taxon>
        <taxon>Endopterygota</taxon>
        <taxon>Coleoptera</taxon>
        <taxon>Polyphaga</taxon>
        <taxon>Cucujiformia</taxon>
        <taxon>Tenebrionidae</taxon>
        <taxon>Zophobas</taxon>
    </lineage>
</organism>
<dbReference type="SUPFAM" id="SSF52540">
    <property type="entry name" value="P-loop containing nucleoside triphosphate hydrolases"/>
    <property type="match status" value="1"/>
</dbReference>
<evidence type="ECO:0000256" key="5">
    <source>
        <dbReference type="ARBA" id="ARBA00022840"/>
    </source>
</evidence>
<dbReference type="Proteomes" id="UP001168821">
    <property type="component" value="Unassembled WGS sequence"/>
</dbReference>
<feature type="domain" description="CTP synthase N-terminal" evidence="11">
    <location>
        <begin position="1"/>
        <end position="217"/>
    </location>
</feature>
<dbReference type="InterPro" id="IPR027417">
    <property type="entry name" value="P-loop_NTPase"/>
</dbReference>
<keyword evidence="4" id="KW-0547">Nucleotide-binding</keyword>
<comment type="catalytic activity">
    <reaction evidence="9">
        <text>UTP + L-glutamine + ATP + H2O = CTP + L-glutamate + ADP + phosphate + 2 H(+)</text>
        <dbReference type="Rhea" id="RHEA:26426"/>
        <dbReference type="ChEBI" id="CHEBI:15377"/>
        <dbReference type="ChEBI" id="CHEBI:15378"/>
        <dbReference type="ChEBI" id="CHEBI:29985"/>
        <dbReference type="ChEBI" id="CHEBI:30616"/>
        <dbReference type="ChEBI" id="CHEBI:37563"/>
        <dbReference type="ChEBI" id="CHEBI:43474"/>
        <dbReference type="ChEBI" id="CHEBI:46398"/>
        <dbReference type="ChEBI" id="CHEBI:58359"/>
        <dbReference type="ChEBI" id="CHEBI:456216"/>
        <dbReference type="EC" id="6.3.4.2"/>
    </reaction>
</comment>
<reference evidence="12" key="1">
    <citation type="journal article" date="2023" name="G3 (Bethesda)">
        <title>Whole genome assemblies of Zophobas morio and Tenebrio molitor.</title>
        <authorList>
            <person name="Kaur S."/>
            <person name="Stinson S.A."/>
            <person name="diCenzo G.C."/>
        </authorList>
    </citation>
    <scope>NUCLEOTIDE SEQUENCE</scope>
    <source>
        <strain evidence="12">QUZm001</strain>
    </source>
</reference>
<keyword evidence="13" id="KW-1185">Reference proteome</keyword>
<evidence type="ECO:0000259" key="11">
    <source>
        <dbReference type="Pfam" id="PF06418"/>
    </source>
</evidence>
<sequence length="225" mass="25215">MSPYQHGEVFVTADGGETDLDLGHYERFIDTNLTMSSSVTSGRIYQSVLDRERHGGFEGKTVQVIPHITNAIKGFVYRAEEQTKADVIITEIGGTIGDIESQPFVEAIRQVRMERGKENVMFIHVALLPYLKVSNEYKTKPIQHSVKEMLSLGIQPDVIVARTEGVIENSLREKIALFCNIKNENVIVCPDLPSIYNVPLHLEKENLHNVAAEQLGLNLSKLDIE</sequence>
<dbReference type="PANTHER" id="PTHR11550:SF0">
    <property type="entry name" value="CTP SYNTHASE-RELATED"/>
    <property type="match status" value="1"/>
</dbReference>
<keyword evidence="8" id="KW-0665">Pyrimidine biosynthesis</keyword>
<gene>
    <name evidence="12" type="ORF">Zmor_012282</name>
</gene>
<evidence type="ECO:0000256" key="10">
    <source>
        <dbReference type="ARBA" id="ARBA00060693"/>
    </source>
</evidence>
<dbReference type="PANTHER" id="PTHR11550">
    <property type="entry name" value="CTP SYNTHASE"/>
    <property type="match status" value="1"/>
</dbReference>
<keyword evidence="2" id="KW-0436">Ligase</keyword>
<dbReference type="InterPro" id="IPR004468">
    <property type="entry name" value="CTP_synthase"/>
</dbReference>
<dbReference type="FunFam" id="3.40.50.300:FF:000009">
    <property type="entry name" value="CTP synthase"/>
    <property type="match status" value="1"/>
</dbReference>
<comment type="caution">
    <text evidence="12">The sequence shown here is derived from an EMBL/GenBank/DDBJ whole genome shotgun (WGS) entry which is preliminary data.</text>
</comment>
<comment type="pathway">
    <text evidence="10">Pyrimidine metabolism.</text>
</comment>
<dbReference type="EMBL" id="JALNTZ010003886">
    <property type="protein sequence ID" value="KAJ3615809.1"/>
    <property type="molecule type" value="Genomic_DNA"/>
</dbReference>
<evidence type="ECO:0000256" key="8">
    <source>
        <dbReference type="ARBA" id="ARBA00022975"/>
    </source>
</evidence>
<evidence type="ECO:0000256" key="6">
    <source>
        <dbReference type="ARBA" id="ARBA00022842"/>
    </source>
</evidence>
<evidence type="ECO:0000256" key="3">
    <source>
        <dbReference type="ARBA" id="ARBA00022723"/>
    </source>
</evidence>
<accession>A0AA38HIR8</accession>
<evidence type="ECO:0000256" key="2">
    <source>
        <dbReference type="ARBA" id="ARBA00022598"/>
    </source>
</evidence>